<dbReference type="Gene3D" id="3.40.50.620">
    <property type="entry name" value="HUPs"/>
    <property type="match status" value="1"/>
</dbReference>
<sequence length="1191" mass="134911">SEGKKVAVQPAKVVPVVLDDDTEAIGFAANTFASPRTEWQAIDEELSKAFDIDPSAPINKPNKHNHDEDDTVDGFVNDNPDYVKKMLEKKLELYASHIKEMKSRMEKWQEHKKAYVERIKLLEDRIREQTDDFLKAQEEWEQEALTLSKQSRPNRVNLNVNDGNRQELERQKAKEAMRQMLHGATEFNNDDLDDDLSNFHELTIRLRLAAIFKRLIPLSRDIKQIEARFGKSVATYFVFYRWVILNYMILSIPSLYMLVLHIFELSDNNYSSWTQFTDFVPSFLLFPSYTANEAVHYSAFIVITSGLLLLVSTEKWLKEDRVAKLVHATDAGKQYTFSKLVLNAWDFEVRSREDALDLQKSIGESICIALYDDIKKENIRNRTKRERYKLYARRTLSSITYLIVQSVSWTIIGLLTIEASSFAQVIKDNVPALQTYAPSVVPLGVNVINGALPPIINLLTNFEKWDDNGFSIKAMVTRLFLAQILNTLLQLWAYAMLLDPFLYVESEKPVSWLPNPYIIRSNVMQKFKPDLYTCRAEQVASRMFLLVLTNFLTPKVSLLAMNTVFKLLQLLKKFRAKRKHLEFTATDLRTEFLIAPKMVGLMCSCTLYAFAIPLCPIAPIVTVFLLITSFKFEKHYLFIFQKKPAIPWSAKDAGAFFIKFYWCTIAVYFGGVYWFLSDQTLPKICAMQVRDIPFLCSSYDTATQTCQLNTTHSMSYFFIENFASECSSYPKCICSKACGPFVNTTSGSTPLIQALLAIDGVSTILNLATSAVLLIWIIVLLLFMQIMFASNTVGAANLISILKDQEAKSQIAALIKKIENVFVCNEQFRTTQSHVLLYPKAYHKTMRGGAAANFKKVTFSGIQPTGVPHLGNYCGAVSKWVEMQTANPAPRSSKFHSIVDLHAITMPYDHKQLQTNIRDLTASLLGCGLDPEKIVLFKQSDVREHSELAWLLNCVTPLSWLNRMTQFKQKSQQKDQNNVLLGLLSYPVLMTADVLLYKATHAAVGEDQQQHLELARMIATTFNDRFKVPVFPKTLPVRSNPDEQLLRIMSLKDPTKKMSKSDKSPSSRIDLTDSPDTITKKIRKAQTDSLSGISFDKAERPGVTNLISILSVVSGMSVIDIEHQYGSYQSGEFKNVVAEAVVEKIGPIGARITEYQQDPAYLDKVLKEGQDTASGIAAETMIQVKQAMGLA</sequence>
<dbReference type="GO" id="GO:0005739">
    <property type="term" value="C:mitochondrion"/>
    <property type="evidence" value="ECO:0007669"/>
    <property type="project" value="UniProtKB-SubCell"/>
</dbReference>
<evidence type="ECO:0000256" key="13">
    <source>
        <dbReference type="SAM" id="Phobius"/>
    </source>
</evidence>
<feature type="transmembrane region" description="Helical" evidence="13">
    <location>
        <begin position="294"/>
        <end position="311"/>
    </location>
</feature>
<dbReference type="GO" id="GO:0006436">
    <property type="term" value="P:tryptophanyl-tRNA aminoacylation"/>
    <property type="evidence" value="ECO:0007669"/>
    <property type="project" value="InterPro"/>
</dbReference>
<feature type="transmembrane region" description="Helical" evidence="13">
    <location>
        <begin position="653"/>
        <end position="676"/>
    </location>
</feature>
<keyword evidence="13" id="KW-1133">Transmembrane helix</keyword>
<evidence type="ECO:0000256" key="3">
    <source>
        <dbReference type="ARBA" id="ARBA00013161"/>
    </source>
</evidence>
<dbReference type="CDD" id="cd00806">
    <property type="entry name" value="TrpRS_core"/>
    <property type="match status" value="1"/>
</dbReference>
<feature type="non-terminal residue" evidence="14">
    <location>
        <position position="1"/>
    </location>
</feature>
<evidence type="ECO:0000313" key="14">
    <source>
        <dbReference type="EMBL" id="OQS05164.1"/>
    </source>
</evidence>
<evidence type="ECO:0000313" key="15">
    <source>
        <dbReference type="Proteomes" id="UP000243217"/>
    </source>
</evidence>
<dbReference type="InterPro" id="IPR024109">
    <property type="entry name" value="Trp-tRNA-ligase_bac-type"/>
</dbReference>
<dbReference type="InterPro" id="IPR002306">
    <property type="entry name" value="Trp-tRNA-ligase"/>
</dbReference>
<comment type="caution">
    <text evidence="14">The sequence shown here is derived from an EMBL/GenBank/DDBJ whole genome shotgun (WGS) entry which is preliminary data.</text>
</comment>
<comment type="similarity">
    <text evidence="2">Belongs to the class-I aminoacyl-tRNA synthetase family.</text>
</comment>
<evidence type="ECO:0000256" key="8">
    <source>
        <dbReference type="ARBA" id="ARBA00023146"/>
    </source>
</evidence>
<keyword evidence="6" id="KW-0067">ATP-binding</keyword>
<protein>
    <recommendedName>
        <fullName evidence="3">tryptophan--tRNA ligase</fullName>
        <ecNumber evidence="3">6.1.1.2</ecNumber>
    </recommendedName>
    <alternativeName>
        <fullName evidence="9">Tryptophanyl-tRNA synthetase</fullName>
    </alternativeName>
</protein>
<dbReference type="EC" id="6.1.1.2" evidence="3"/>
<comment type="catalytic activity">
    <reaction evidence="10">
        <text>tRNA(Trp) + L-tryptophan + ATP = L-tryptophyl-tRNA(Trp) + AMP + diphosphate + H(+)</text>
        <dbReference type="Rhea" id="RHEA:24080"/>
        <dbReference type="Rhea" id="RHEA-COMP:9671"/>
        <dbReference type="Rhea" id="RHEA-COMP:9705"/>
        <dbReference type="ChEBI" id="CHEBI:15378"/>
        <dbReference type="ChEBI" id="CHEBI:30616"/>
        <dbReference type="ChEBI" id="CHEBI:33019"/>
        <dbReference type="ChEBI" id="CHEBI:57912"/>
        <dbReference type="ChEBI" id="CHEBI:78442"/>
        <dbReference type="ChEBI" id="CHEBI:78535"/>
        <dbReference type="ChEBI" id="CHEBI:456215"/>
        <dbReference type="EC" id="6.1.1.2"/>
    </reaction>
</comment>
<keyword evidence="8 14" id="KW-0030">Aminoacyl-tRNA synthetase</keyword>
<evidence type="ECO:0000256" key="5">
    <source>
        <dbReference type="ARBA" id="ARBA00022741"/>
    </source>
</evidence>
<proteinExistence type="inferred from homology"/>
<dbReference type="Pfam" id="PF00579">
    <property type="entry name" value="tRNA-synt_1b"/>
    <property type="match status" value="1"/>
</dbReference>
<feature type="region of interest" description="Disordered" evidence="12">
    <location>
        <begin position="1053"/>
        <end position="1074"/>
    </location>
</feature>
<reference evidence="14 15" key="1">
    <citation type="journal article" date="2014" name="Genome Biol. Evol.">
        <title>The secreted proteins of Achlya hypogyna and Thraustotheca clavata identify the ancestral oomycete secretome and reveal gene acquisitions by horizontal gene transfer.</title>
        <authorList>
            <person name="Misner I."/>
            <person name="Blouin N."/>
            <person name="Leonard G."/>
            <person name="Richards T.A."/>
            <person name="Lane C.E."/>
        </authorList>
    </citation>
    <scope>NUCLEOTIDE SEQUENCE [LARGE SCALE GENOMIC DNA]</scope>
    <source>
        <strain evidence="14 15">ATCC 34112</strain>
    </source>
</reference>
<dbReference type="AlphaFoldDB" id="A0A1W0A4F0"/>
<dbReference type="InterPro" id="IPR002305">
    <property type="entry name" value="aa-tRNA-synth_Ic"/>
</dbReference>
<gene>
    <name evidence="14" type="ORF">THRCLA_02665</name>
</gene>
<feature type="coiled-coil region" evidence="11">
    <location>
        <begin position="84"/>
        <end position="139"/>
    </location>
</feature>
<evidence type="ECO:0000256" key="1">
    <source>
        <dbReference type="ARBA" id="ARBA00004173"/>
    </source>
</evidence>
<feature type="compositionally biased region" description="Basic and acidic residues" evidence="12">
    <location>
        <begin position="1053"/>
        <end position="1065"/>
    </location>
</feature>
<evidence type="ECO:0000256" key="9">
    <source>
        <dbReference type="ARBA" id="ARBA00030268"/>
    </source>
</evidence>
<feature type="transmembrane region" description="Helical" evidence="13">
    <location>
        <begin position="616"/>
        <end position="632"/>
    </location>
</feature>
<keyword evidence="13" id="KW-0812">Transmembrane</keyword>
<dbReference type="GO" id="GO:0004830">
    <property type="term" value="F:tryptophan-tRNA ligase activity"/>
    <property type="evidence" value="ECO:0007669"/>
    <property type="project" value="UniProtKB-EC"/>
</dbReference>
<keyword evidence="4" id="KW-0436">Ligase</keyword>
<feature type="region of interest" description="Disordered" evidence="12">
    <location>
        <begin position="53"/>
        <end position="76"/>
    </location>
</feature>
<keyword evidence="15" id="KW-1185">Reference proteome</keyword>
<evidence type="ECO:0000256" key="6">
    <source>
        <dbReference type="ARBA" id="ARBA00022840"/>
    </source>
</evidence>
<comment type="subcellular location">
    <subcellularLocation>
        <location evidence="1">Mitochondrion</location>
    </subcellularLocation>
</comment>
<dbReference type="HAMAP" id="MF_00140_B">
    <property type="entry name" value="Trp_tRNA_synth_B"/>
    <property type="match status" value="1"/>
</dbReference>
<dbReference type="PANTHER" id="PTHR43766">
    <property type="entry name" value="TRYPTOPHAN--TRNA LIGASE, MITOCHONDRIAL"/>
    <property type="match status" value="1"/>
</dbReference>
<feature type="transmembrane region" description="Helical" evidence="13">
    <location>
        <begin position="395"/>
        <end position="417"/>
    </location>
</feature>
<feature type="transmembrane region" description="Helical" evidence="13">
    <location>
        <begin position="551"/>
        <end position="571"/>
    </location>
</feature>
<keyword evidence="11" id="KW-0175">Coiled coil</keyword>
<dbReference type="PROSITE" id="PS00178">
    <property type="entry name" value="AA_TRNA_LIGASE_I"/>
    <property type="match status" value="1"/>
</dbReference>
<evidence type="ECO:0000256" key="12">
    <source>
        <dbReference type="SAM" id="MobiDB-lite"/>
    </source>
</evidence>
<accession>A0A1W0A4F0</accession>
<name>A0A1W0A4F0_9STRA</name>
<dbReference type="EMBL" id="JNBS01000494">
    <property type="protein sequence ID" value="OQS05164.1"/>
    <property type="molecule type" value="Genomic_DNA"/>
</dbReference>
<keyword evidence="13" id="KW-0472">Membrane</keyword>
<dbReference type="Proteomes" id="UP000243217">
    <property type="component" value="Unassembled WGS sequence"/>
</dbReference>
<dbReference type="PANTHER" id="PTHR43766:SF1">
    <property type="entry name" value="TRYPTOPHAN--TRNA LIGASE, MITOCHONDRIAL"/>
    <property type="match status" value="1"/>
</dbReference>
<dbReference type="InterPro" id="IPR001412">
    <property type="entry name" value="aa-tRNA-synth_I_CS"/>
</dbReference>
<dbReference type="PRINTS" id="PR01039">
    <property type="entry name" value="TRNASYNTHTRP"/>
</dbReference>
<evidence type="ECO:0000256" key="11">
    <source>
        <dbReference type="SAM" id="Coils"/>
    </source>
</evidence>
<feature type="transmembrane region" description="Helical" evidence="13">
    <location>
        <begin position="437"/>
        <end position="459"/>
    </location>
</feature>
<keyword evidence="7" id="KW-0648">Protein biosynthesis</keyword>
<feature type="transmembrane region" description="Helical" evidence="13">
    <location>
        <begin position="479"/>
        <end position="497"/>
    </location>
</feature>
<dbReference type="STRING" id="74557.A0A1W0A4F0"/>
<dbReference type="InterPro" id="IPR014729">
    <property type="entry name" value="Rossmann-like_a/b/a_fold"/>
</dbReference>
<dbReference type="SUPFAM" id="SSF52374">
    <property type="entry name" value="Nucleotidylyl transferase"/>
    <property type="match status" value="1"/>
</dbReference>
<evidence type="ECO:0000256" key="7">
    <source>
        <dbReference type="ARBA" id="ARBA00022917"/>
    </source>
</evidence>
<feature type="transmembrane region" description="Helical" evidence="13">
    <location>
        <begin position="764"/>
        <end position="783"/>
    </location>
</feature>
<dbReference type="NCBIfam" id="TIGR00233">
    <property type="entry name" value="trpS"/>
    <property type="match status" value="1"/>
</dbReference>
<evidence type="ECO:0000256" key="4">
    <source>
        <dbReference type="ARBA" id="ARBA00022598"/>
    </source>
</evidence>
<dbReference type="InterPro" id="IPR050203">
    <property type="entry name" value="Trp-tRNA_synthetase"/>
</dbReference>
<dbReference type="GO" id="GO:0005524">
    <property type="term" value="F:ATP binding"/>
    <property type="evidence" value="ECO:0007669"/>
    <property type="project" value="UniProtKB-KW"/>
</dbReference>
<evidence type="ECO:0000256" key="2">
    <source>
        <dbReference type="ARBA" id="ARBA00005594"/>
    </source>
</evidence>
<dbReference type="FunFam" id="1.10.240.10:FF:000002">
    <property type="entry name" value="Tryptophan--tRNA ligase"/>
    <property type="match status" value="1"/>
</dbReference>
<keyword evidence="5" id="KW-0547">Nucleotide-binding</keyword>
<dbReference type="OrthoDB" id="1936208at2759"/>
<dbReference type="Gene3D" id="1.10.240.10">
    <property type="entry name" value="Tyrosyl-Transfer RNA Synthetase"/>
    <property type="match status" value="1"/>
</dbReference>
<evidence type="ECO:0000256" key="10">
    <source>
        <dbReference type="ARBA" id="ARBA00049929"/>
    </source>
</evidence>
<feature type="transmembrane region" description="Helical" evidence="13">
    <location>
        <begin position="238"/>
        <end position="263"/>
    </location>
</feature>
<organism evidence="14 15">
    <name type="scientific">Thraustotheca clavata</name>
    <dbReference type="NCBI Taxonomy" id="74557"/>
    <lineage>
        <taxon>Eukaryota</taxon>
        <taxon>Sar</taxon>
        <taxon>Stramenopiles</taxon>
        <taxon>Oomycota</taxon>
        <taxon>Saprolegniomycetes</taxon>
        <taxon>Saprolegniales</taxon>
        <taxon>Achlyaceae</taxon>
        <taxon>Thraustotheca</taxon>
    </lineage>
</organism>